<dbReference type="OrthoDB" id="10261556at2759"/>
<organism evidence="16 17">
    <name type="scientific">Sordaria macrospora (strain ATCC MYA-333 / DSM 997 / K(L3346) / K-hell)</name>
    <dbReference type="NCBI Taxonomy" id="771870"/>
    <lineage>
        <taxon>Eukaryota</taxon>
        <taxon>Fungi</taxon>
        <taxon>Dikarya</taxon>
        <taxon>Ascomycota</taxon>
        <taxon>Pezizomycotina</taxon>
        <taxon>Sordariomycetes</taxon>
        <taxon>Sordariomycetidae</taxon>
        <taxon>Sordariales</taxon>
        <taxon>Sordariaceae</taxon>
        <taxon>Sordaria</taxon>
    </lineage>
</organism>
<dbReference type="GO" id="GO:0043138">
    <property type="term" value="F:3'-5' DNA helicase activity"/>
    <property type="evidence" value="ECO:0007669"/>
    <property type="project" value="UniProtKB-EC"/>
</dbReference>
<feature type="compositionally biased region" description="Acidic residues" evidence="13">
    <location>
        <begin position="575"/>
        <end position="596"/>
    </location>
</feature>
<dbReference type="Gene3D" id="1.10.150.80">
    <property type="entry name" value="HRDC domain"/>
    <property type="match status" value="1"/>
</dbReference>
<feature type="region of interest" description="Disordered" evidence="13">
    <location>
        <begin position="1991"/>
        <end position="2254"/>
    </location>
</feature>
<keyword evidence="3" id="KW-0547">Nucleotide-binding</keyword>
<feature type="region of interest" description="Disordered" evidence="13">
    <location>
        <begin position="497"/>
        <end position="527"/>
    </location>
</feature>
<evidence type="ECO:0000256" key="7">
    <source>
        <dbReference type="ARBA" id="ARBA00023125"/>
    </source>
</evidence>
<dbReference type="GO" id="GO:0016787">
    <property type="term" value="F:hydrolase activity"/>
    <property type="evidence" value="ECO:0007669"/>
    <property type="project" value="UniProtKB-KW"/>
</dbReference>
<feature type="compositionally biased region" description="Low complexity" evidence="13">
    <location>
        <begin position="25"/>
        <end position="36"/>
    </location>
</feature>
<feature type="region of interest" description="Disordered" evidence="13">
    <location>
        <begin position="212"/>
        <end position="327"/>
    </location>
</feature>
<feature type="compositionally biased region" description="Low complexity" evidence="13">
    <location>
        <begin position="368"/>
        <end position="393"/>
    </location>
</feature>
<feature type="region of interest" description="Disordered" evidence="13">
    <location>
        <begin position="1823"/>
        <end position="1855"/>
    </location>
</feature>
<dbReference type="InterPro" id="IPR027417">
    <property type="entry name" value="P-loop_NTPase"/>
</dbReference>
<evidence type="ECO:0000256" key="2">
    <source>
        <dbReference type="ARBA" id="ARBA00005446"/>
    </source>
</evidence>
<dbReference type="InterPro" id="IPR032284">
    <property type="entry name" value="RecQ_Zn-bd"/>
</dbReference>
<dbReference type="HOGENOM" id="CLU_001103_16_0_1"/>
<feature type="domain" description="Helicase ATP-binding" evidence="14">
    <location>
        <begin position="1225"/>
        <end position="1406"/>
    </location>
</feature>
<feature type="compositionally biased region" description="Gly residues" evidence="13">
    <location>
        <begin position="2224"/>
        <end position="2254"/>
    </location>
</feature>
<dbReference type="GO" id="GO:0003677">
    <property type="term" value="F:DNA binding"/>
    <property type="evidence" value="ECO:0007669"/>
    <property type="project" value="UniProtKB-KW"/>
</dbReference>
<dbReference type="InterPro" id="IPR036388">
    <property type="entry name" value="WH-like_DNA-bd_sf"/>
</dbReference>
<dbReference type="SMART" id="SM00956">
    <property type="entry name" value="RQC"/>
    <property type="match status" value="1"/>
</dbReference>
<dbReference type="InterPro" id="IPR044876">
    <property type="entry name" value="HRDC_dom_sf"/>
</dbReference>
<dbReference type="Pfam" id="PF00271">
    <property type="entry name" value="Helicase_C"/>
    <property type="match status" value="1"/>
</dbReference>
<keyword evidence="9" id="KW-0539">Nucleus</keyword>
<feature type="compositionally biased region" description="Acidic residues" evidence="13">
    <location>
        <begin position="2109"/>
        <end position="2119"/>
    </location>
</feature>
<keyword evidence="6" id="KW-0067">ATP-binding</keyword>
<accession>F7VLX4</accession>
<proteinExistence type="inferred from homology"/>
<dbReference type="STRING" id="771870.F7VLX4"/>
<dbReference type="Pfam" id="PF09382">
    <property type="entry name" value="RQC"/>
    <property type="match status" value="1"/>
</dbReference>
<evidence type="ECO:0000313" key="17">
    <source>
        <dbReference type="Proteomes" id="UP000001881"/>
    </source>
</evidence>
<evidence type="ECO:0000259" key="15">
    <source>
        <dbReference type="PROSITE" id="PS51194"/>
    </source>
</evidence>
<feature type="compositionally biased region" description="Basic and acidic residues" evidence="13">
    <location>
        <begin position="630"/>
        <end position="651"/>
    </location>
</feature>
<feature type="compositionally biased region" description="Basic residues" evidence="13">
    <location>
        <begin position="2206"/>
        <end position="2215"/>
    </location>
</feature>
<feature type="compositionally biased region" description="Polar residues" evidence="13">
    <location>
        <begin position="420"/>
        <end position="430"/>
    </location>
</feature>
<dbReference type="GO" id="GO:0005524">
    <property type="term" value="F:ATP binding"/>
    <property type="evidence" value="ECO:0007669"/>
    <property type="project" value="UniProtKB-KW"/>
</dbReference>
<feature type="compositionally biased region" description="Basic and acidic residues" evidence="13">
    <location>
        <begin position="506"/>
        <end position="516"/>
    </location>
</feature>
<dbReference type="Proteomes" id="UP000001881">
    <property type="component" value="Unassembled WGS sequence"/>
</dbReference>
<keyword evidence="17" id="KW-1185">Reference proteome</keyword>
<dbReference type="PANTHER" id="PTHR13710">
    <property type="entry name" value="DNA HELICASE RECQ FAMILY MEMBER"/>
    <property type="match status" value="1"/>
</dbReference>
<feature type="compositionally biased region" description="Low complexity" evidence="13">
    <location>
        <begin position="247"/>
        <end position="258"/>
    </location>
</feature>
<dbReference type="InterPro" id="IPR001650">
    <property type="entry name" value="Helicase_C-like"/>
</dbReference>
<dbReference type="InParanoid" id="F7VLX4"/>
<dbReference type="EC" id="5.6.2.4" evidence="11"/>
<dbReference type="InterPro" id="IPR004589">
    <property type="entry name" value="DNA_helicase_ATP-dep_RecQ"/>
</dbReference>
<dbReference type="FunFam" id="3.40.50.300:FF:000537">
    <property type="entry name" value="Bloom syndrome RecQ-like helicase"/>
    <property type="match status" value="1"/>
</dbReference>
<dbReference type="EMBL" id="CABT02000001">
    <property type="protein sequence ID" value="CCC06502.1"/>
    <property type="molecule type" value="Genomic_DNA"/>
</dbReference>
<feature type="compositionally biased region" description="Low complexity" evidence="13">
    <location>
        <begin position="2047"/>
        <end position="2067"/>
    </location>
</feature>
<name>F7VLX4_SORMK</name>
<keyword evidence="12" id="KW-0175">Coiled coil</keyword>
<evidence type="ECO:0000256" key="4">
    <source>
        <dbReference type="ARBA" id="ARBA00022801"/>
    </source>
</evidence>
<feature type="coiled-coil region" evidence="12">
    <location>
        <begin position="894"/>
        <end position="924"/>
    </location>
</feature>
<dbReference type="GO" id="GO:0005694">
    <property type="term" value="C:chromosome"/>
    <property type="evidence" value="ECO:0007669"/>
    <property type="project" value="TreeGrafter"/>
</dbReference>
<dbReference type="PROSITE" id="PS00690">
    <property type="entry name" value="DEAH_ATP_HELICASE"/>
    <property type="match status" value="1"/>
</dbReference>
<dbReference type="GO" id="GO:0009378">
    <property type="term" value="F:four-way junction helicase activity"/>
    <property type="evidence" value="ECO:0007669"/>
    <property type="project" value="TreeGrafter"/>
</dbReference>
<feature type="compositionally biased region" description="Polar residues" evidence="13">
    <location>
        <begin position="37"/>
        <end position="56"/>
    </location>
</feature>
<keyword evidence="4" id="KW-0378">Hydrolase</keyword>
<evidence type="ECO:0000256" key="12">
    <source>
        <dbReference type="SAM" id="Coils"/>
    </source>
</evidence>
<feature type="region of interest" description="Disordered" evidence="13">
    <location>
        <begin position="1728"/>
        <end position="1791"/>
    </location>
</feature>
<comment type="catalytic activity">
    <reaction evidence="10">
        <text>Couples ATP hydrolysis with the unwinding of duplex DNA by translocating in the 3'-5' direction.</text>
        <dbReference type="EC" id="5.6.2.4"/>
    </reaction>
</comment>
<feature type="compositionally biased region" description="Polar residues" evidence="13">
    <location>
        <begin position="598"/>
        <end position="612"/>
    </location>
</feature>
<feature type="compositionally biased region" description="Gly residues" evidence="13">
    <location>
        <begin position="2178"/>
        <end position="2187"/>
    </location>
</feature>
<feature type="compositionally biased region" description="Pro residues" evidence="13">
    <location>
        <begin position="259"/>
        <end position="271"/>
    </location>
</feature>
<feature type="compositionally biased region" description="Basic and acidic residues" evidence="13">
    <location>
        <begin position="2068"/>
        <end position="2081"/>
    </location>
</feature>
<evidence type="ECO:0000256" key="5">
    <source>
        <dbReference type="ARBA" id="ARBA00022806"/>
    </source>
</evidence>
<dbReference type="GO" id="GO:0005634">
    <property type="term" value="C:nucleus"/>
    <property type="evidence" value="ECO:0007669"/>
    <property type="project" value="UniProtKB-SubCell"/>
</dbReference>
<comment type="similarity">
    <text evidence="2">Belongs to the helicase family. RecQ subfamily.</text>
</comment>
<feature type="region of interest" description="Disordered" evidence="13">
    <location>
        <begin position="818"/>
        <end position="838"/>
    </location>
</feature>
<dbReference type="VEuPathDB" id="FungiDB:SMAC_04895"/>
<dbReference type="Gene3D" id="1.10.10.10">
    <property type="entry name" value="Winged helix-like DNA-binding domain superfamily/Winged helix DNA-binding domain"/>
    <property type="match status" value="1"/>
</dbReference>
<dbReference type="CDD" id="cd17920">
    <property type="entry name" value="DEXHc_RecQ"/>
    <property type="match status" value="1"/>
</dbReference>
<dbReference type="InterPro" id="IPR011545">
    <property type="entry name" value="DEAD/DEAH_box_helicase_dom"/>
</dbReference>
<evidence type="ECO:0000256" key="1">
    <source>
        <dbReference type="ARBA" id="ARBA00004123"/>
    </source>
</evidence>
<dbReference type="Gene3D" id="3.40.50.300">
    <property type="entry name" value="P-loop containing nucleotide triphosphate hydrolases"/>
    <property type="match status" value="2"/>
</dbReference>
<feature type="compositionally biased region" description="Low complexity" evidence="13">
    <location>
        <begin position="57"/>
        <end position="96"/>
    </location>
</feature>
<dbReference type="GO" id="GO:0000724">
    <property type="term" value="P:double-strand break repair via homologous recombination"/>
    <property type="evidence" value="ECO:0007669"/>
    <property type="project" value="TreeGrafter"/>
</dbReference>
<dbReference type="InterPro" id="IPR018982">
    <property type="entry name" value="RQC_domain"/>
</dbReference>
<evidence type="ECO:0000256" key="11">
    <source>
        <dbReference type="ARBA" id="ARBA00034808"/>
    </source>
</evidence>
<keyword evidence="5" id="KW-0347">Helicase</keyword>
<dbReference type="NCBIfam" id="TIGR00614">
    <property type="entry name" value="recQ_fam"/>
    <property type="match status" value="1"/>
</dbReference>
<feature type="domain" description="Helicase C-terminal" evidence="15">
    <location>
        <begin position="1427"/>
        <end position="1579"/>
    </location>
</feature>
<feature type="region of interest" description="Disordered" evidence="13">
    <location>
        <begin position="1"/>
        <end position="96"/>
    </location>
</feature>
<keyword evidence="7" id="KW-0238">DNA-binding</keyword>
<evidence type="ECO:0000256" key="3">
    <source>
        <dbReference type="ARBA" id="ARBA00022741"/>
    </source>
</evidence>
<evidence type="ECO:0000313" key="16">
    <source>
        <dbReference type="EMBL" id="CCC06502.1"/>
    </source>
</evidence>
<feature type="compositionally biased region" description="Polar residues" evidence="13">
    <location>
        <begin position="394"/>
        <end position="405"/>
    </location>
</feature>
<feature type="compositionally biased region" description="Basic residues" evidence="13">
    <location>
        <begin position="1169"/>
        <end position="1184"/>
    </location>
</feature>
<dbReference type="SUPFAM" id="SSF52540">
    <property type="entry name" value="P-loop containing nucleoside triphosphate hydrolases"/>
    <property type="match status" value="1"/>
</dbReference>
<comment type="caution">
    <text evidence="16">The sequence shown here is derived from an EMBL/GenBank/DDBJ whole genome shotgun (WGS) entry which is preliminary data.</text>
</comment>
<dbReference type="GO" id="GO:0005737">
    <property type="term" value="C:cytoplasm"/>
    <property type="evidence" value="ECO:0007669"/>
    <property type="project" value="TreeGrafter"/>
</dbReference>
<feature type="compositionally biased region" description="Acidic residues" evidence="13">
    <location>
        <begin position="2083"/>
        <end position="2100"/>
    </location>
</feature>
<feature type="region of interest" description="Disordered" evidence="13">
    <location>
        <begin position="343"/>
        <end position="461"/>
    </location>
</feature>
<evidence type="ECO:0000256" key="6">
    <source>
        <dbReference type="ARBA" id="ARBA00022840"/>
    </source>
</evidence>
<evidence type="ECO:0000256" key="10">
    <source>
        <dbReference type="ARBA" id="ARBA00034617"/>
    </source>
</evidence>
<keyword evidence="8" id="KW-0413">Isomerase</keyword>
<feature type="compositionally biased region" description="Low complexity" evidence="13">
    <location>
        <begin position="7"/>
        <end position="17"/>
    </location>
</feature>
<feature type="compositionally biased region" description="Gly residues" evidence="13">
    <location>
        <begin position="2159"/>
        <end position="2169"/>
    </location>
</feature>
<evidence type="ECO:0000256" key="9">
    <source>
        <dbReference type="ARBA" id="ARBA00023242"/>
    </source>
</evidence>
<feature type="compositionally biased region" description="Gly residues" evidence="13">
    <location>
        <begin position="221"/>
        <end position="232"/>
    </location>
</feature>
<feature type="compositionally biased region" description="Low complexity" evidence="13">
    <location>
        <begin position="345"/>
        <end position="360"/>
    </location>
</feature>
<feature type="region of interest" description="Disordered" evidence="13">
    <location>
        <begin position="1143"/>
        <end position="1196"/>
    </location>
</feature>
<evidence type="ECO:0000259" key="14">
    <source>
        <dbReference type="PROSITE" id="PS51192"/>
    </source>
</evidence>
<feature type="compositionally biased region" description="Low complexity" evidence="13">
    <location>
        <begin position="406"/>
        <end position="419"/>
    </location>
</feature>
<dbReference type="SMART" id="SM00487">
    <property type="entry name" value="DEXDc"/>
    <property type="match status" value="1"/>
</dbReference>
<dbReference type="FunFam" id="1.10.150.80:FF:000020">
    <property type="entry name" value="RecQ family helicase MusN"/>
    <property type="match status" value="1"/>
</dbReference>
<feature type="compositionally biased region" description="Low complexity" evidence="13">
    <location>
        <begin position="275"/>
        <end position="301"/>
    </location>
</feature>
<feature type="compositionally biased region" description="Polar residues" evidence="13">
    <location>
        <begin position="1143"/>
        <end position="1167"/>
    </location>
</feature>
<dbReference type="eggNOG" id="KOG0351">
    <property type="taxonomic scope" value="Eukaryota"/>
</dbReference>
<comment type="subcellular location">
    <subcellularLocation>
        <location evidence="1">Nucleus</location>
    </subcellularLocation>
</comment>
<dbReference type="SMART" id="SM00490">
    <property type="entry name" value="HELICc"/>
    <property type="match status" value="1"/>
</dbReference>
<reference evidence="16 17" key="1">
    <citation type="journal article" date="2010" name="PLoS Genet.">
        <title>De novo assembly of a 40 Mb eukaryotic genome from short sequence reads: Sordaria macrospora, a model organism for fungal morphogenesis.</title>
        <authorList>
            <person name="Nowrousian M."/>
            <person name="Stajich J."/>
            <person name="Chu M."/>
            <person name="Engh I."/>
            <person name="Espagne E."/>
            <person name="Halliday K."/>
            <person name="Kamerewerd J."/>
            <person name="Kempken F."/>
            <person name="Knab B."/>
            <person name="Kuo H.C."/>
            <person name="Osiewacz H.D."/>
            <person name="Poeggeler S."/>
            <person name="Read N."/>
            <person name="Seiler S."/>
            <person name="Smith K."/>
            <person name="Zickler D."/>
            <person name="Kueck U."/>
            <person name="Freitag M."/>
        </authorList>
    </citation>
    <scope>NUCLEOTIDE SEQUENCE [LARGE SCALE GENOMIC DNA]</scope>
    <source>
        <strain evidence="17">ATCC MYA-333 / DSM 997 / K(L3346) / K-hell</strain>
        <tissue evidence="16">Mycelium</tissue>
    </source>
</reference>
<gene>
    <name evidence="16" type="primary">putative sgs1</name>
    <name evidence="16" type="ORF">SMAC_04895</name>
</gene>
<sequence length="2276" mass="249561">MAEREGTSFNCTSSSNTPPSPPPQQQQEQYQNTSDTTRSNQQSLSRLSTSFGSNDRSTSSGAGSLLTSSTPTSLTPSSVQVPPSNSSSASSSSTSLGSSLSSWVPHSLKVLYHFTAGSVAASAASGTGESTVLNPNASGGVLGRLLTSSTAQSTLMTRNNLGEQVSWLKRSGNTIAIPQGPVYPAATSATGANTSATTSIGAIEDQNNFVYPTSAVTNPNTGGGGRGAGGGPRTFVVPALPSPLVPVPAQQQQQQQQPPLGPPPPPPPPQQPFINPTSTSTHTTPRYTKSTPTTNTSSTTNDARPATRQQIAPEVGSTDQDTVGGVGGMAKLSVKNILPRPHLVSLSSSTGSGSGTSASGRRQKHHSSSSNNNSNSSNNNNNNNSQQQQQQQQAQQHAHTTSTYAQRPEPTPQQRRPPQNLLTPASTTGAASVGPLQRAYSASLASRQSPSTNLICPKTDSSAPQALHLKNKQNIRNPAPTPDSPIVDDHIFSDAVDLTEEFDDDRDVKDKEHTDNDDTVASSSLTGFGDDKLLWREEFAERATPAGESQRGGSRPRQVKKRKISNDYSVKDEEVSLFDDDDNEEDEFMDINDLVEGDQQSTPKPKATSRSVSMRLPPTVSLQRGRSPKRKEASFEKRTATEDQQVERYEEPSFLSSPNVDNSRKRKSSESPKGLRTPRPRTKQTEDIPATTTTKKPRRSEVMDSEDEAFTPLSAGSPLRSGGTTARELGLDEDTIMDTPSRPPVESTLPTLPTLPTLESVESRPPPPTMDLPSRKPLEPLNTSRDQLLESVERPSQQSSVGPSFTAAITIGQSFAQSSTLAESSLPPSMPPPSEDPLNTRENSNLEEFDYQLHKPLLEQFVRRPTILERELSAVNNELQENMLKMRDCLRLPRDERDRAREEVKKEKEMLKRRDIALKALQEEHKAYLKKSKERQAIEDEISRAYAEENDEYEDQLMVQLDKLSDEVEAIERSLTLNIVAAGITERSFNFKEEEEMKPIIIATPTPSRRTEPPVLPSTEYHNSQQVILQTQHPAMQPAAQRMPPPPTPSFQTARQIPLSYQHRPTNNSFPDISAEEAMMFEEEDPFMEEQHPPPSAPFQATLPQRNSPFKNVPHKPIHGHDYFDDEDDDADLLAAVDSVETYTSTATHTNNQSRSRSVMSTSTATTIKPRKRNEKANTKKAKPRQAELSMPPDKMKFPWSNDVRKALKDRFRMAGFRQNQLEAINATLGGKDAFVLMPTGGGKSLCYQLPAVVKSGKTRGITVVISPLLSLMLDQVNHLKNLMITAYAFNGDMNAETRRMVFQKLDTPHPEHELQLLYVTPEMVSKNMQFVGKMGDLYQRNKLARIVIDEAHCVSQWGHDFRPDYKAIGEFRKRFPGVPVMALTATATHNVILDVKHNLAMDTCETFSQSFNRPNLYYEVRLKEQNLVARIAELIQEKYDGQTGIIYTLSRKSAENIAKNLEEKHGIRAKHYHASITTEEKIKVQHDWQAGDVKVVVATIAFGMGIDKPDVRFVIHQHIPKSLEGYYQETGRAGRDGKPSDCYLYFAYGDIQSLRRMIAEGDGDYEQKERQKHMLNMVVNYCESQHTCRREEVLRYFGEEFDFRKCKDGCDNCRYGRITKSTEMRDFTEIALATIEVVKSQKTLTLGKLCDILMGKKKNEHAGICHFGIAKGSTQRELQRIVLQLNFHKALGEKNIMNGAGMPITYYVTGPEAGAYLYNGKRLLLPVPSNKSVEPPSRSKQRRGRVDEDMTMDEPEPPTLPPLRRPPTSTNVSSPVRTTKKRTATGKVLPTLMADYEEPSSDGPHGPLHANGYERDDFVVSDRVEPDDEEEEAFEPVRPSRRGPSSRATRPQHRQTTLYDTLSHTQQHSNESMSQHLATLGPPIRDPRTMQNPRYAQLDEVHQDIVDTFVEEAKIFEEDFRNKKGMRKPIFTETQYREMAIRWTRTLEQMRAIPDINQDKVDLYGAKFIPLVERFYGNYRDMMGPKYDNPFVTDGAEEDQSGRNGRGKAGNKKGGGKEVVDLISSDEEDGLPPARTASSRNPAGRGQPQPTGTRGLTQTQTQTQGRTQDKGRAVNRRGEPIQEAEEEDYGLSDLDEAIDPDATTASDNSDEEDEDSDLEASRYFSGPTSTGPPVSKAVQDARLRELQGMYGGSSKSSGGYGAGSGRASGGSSSRASGSGGRGGGGKKFYRKKRAGSSVAGAGGVTKRKASRKRGASTAPKTARGGGAGSRGGGAGGGAGGGKRSGGGGSYGSYGGGGYGGGGGGGGMGGIGVMPH</sequence>
<dbReference type="PROSITE" id="PS51192">
    <property type="entry name" value="HELICASE_ATP_BIND_1"/>
    <property type="match status" value="1"/>
</dbReference>
<evidence type="ECO:0000256" key="13">
    <source>
        <dbReference type="SAM" id="MobiDB-lite"/>
    </source>
</evidence>
<protein>
    <recommendedName>
        <fullName evidence="11">DNA 3'-5' helicase</fullName>
        <ecNumber evidence="11">5.6.2.4</ecNumber>
    </recommendedName>
</protein>
<dbReference type="Pfam" id="PF00270">
    <property type="entry name" value="DEAD"/>
    <property type="match status" value="1"/>
</dbReference>
<feature type="region of interest" description="Disordered" evidence="13">
    <location>
        <begin position="539"/>
        <end position="784"/>
    </location>
</feature>
<dbReference type="PROSITE" id="PS51194">
    <property type="entry name" value="HELICASE_CTER"/>
    <property type="match status" value="1"/>
</dbReference>
<dbReference type="InterPro" id="IPR014001">
    <property type="entry name" value="Helicase_ATP-bd"/>
</dbReference>
<dbReference type="Pfam" id="PF16124">
    <property type="entry name" value="RecQ_Zn_bind"/>
    <property type="match status" value="1"/>
</dbReference>
<dbReference type="GO" id="GO:0006260">
    <property type="term" value="P:DNA replication"/>
    <property type="evidence" value="ECO:0007669"/>
    <property type="project" value="InterPro"/>
</dbReference>
<feature type="compositionally biased region" description="Polar residues" evidence="13">
    <location>
        <begin position="443"/>
        <end position="461"/>
    </location>
</feature>
<evidence type="ECO:0000256" key="8">
    <source>
        <dbReference type="ARBA" id="ARBA00023235"/>
    </source>
</evidence>
<dbReference type="PANTHER" id="PTHR13710:SF153">
    <property type="entry name" value="RECQ-LIKE DNA HELICASE BLM"/>
    <property type="match status" value="1"/>
</dbReference>
<feature type="compositionally biased region" description="Low complexity" evidence="13">
    <location>
        <begin position="744"/>
        <end position="760"/>
    </location>
</feature>
<dbReference type="OMA" id="MAINWTT"/>
<feature type="compositionally biased region" description="Acidic residues" evidence="13">
    <location>
        <begin position="1826"/>
        <end position="1835"/>
    </location>
</feature>
<dbReference type="FunFam" id="3.40.50.300:FF:001975">
    <property type="entry name" value="ATP-dependent DNA helicase"/>
    <property type="match status" value="1"/>
</dbReference>
<dbReference type="InterPro" id="IPR002464">
    <property type="entry name" value="DNA/RNA_helicase_DEAH_CS"/>
</dbReference>
<dbReference type="CDD" id="cd18794">
    <property type="entry name" value="SF2_C_RecQ"/>
    <property type="match status" value="1"/>
</dbReference>